<feature type="compositionally biased region" description="Gly residues" evidence="1">
    <location>
        <begin position="517"/>
        <end position="533"/>
    </location>
</feature>
<feature type="compositionally biased region" description="Polar residues" evidence="1">
    <location>
        <begin position="132"/>
        <end position="144"/>
    </location>
</feature>
<feature type="compositionally biased region" description="Low complexity" evidence="1">
    <location>
        <begin position="321"/>
        <end position="347"/>
    </location>
</feature>
<evidence type="ECO:0000256" key="1">
    <source>
        <dbReference type="SAM" id="MobiDB-lite"/>
    </source>
</evidence>
<reference evidence="3" key="2">
    <citation type="submission" date="2023-05" db="EMBL/GenBank/DDBJ databases">
        <authorList>
            <consortium name="Lawrence Berkeley National Laboratory"/>
            <person name="Steindorff A."/>
            <person name="Hensen N."/>
            <person name="Bonometti L."/>
            <person name="Westerberg I."/>
            <person name="Brannstrom I.O."/>
            <person name="Guillou S."/>
            <person name="Cros-Aarteil S."/>
            <person name="Calhoun S."/>
            <person name="Haridas S."/>
            <person name="Kuo A."/>
            <person name="Mondo S."/>
            <person name="Pangilinan J."/>
            <person name="Riley R."/>
            <person name="Labutti K."/>
            <person name="Andreopoulos B."/>
            <person name="Lipzen A."/>
            <person name="Chen C."/>
            <person name="Yanf M."/>
            <person name="Daum C."/>
            <person name="Ng V."/>
            <person name="Clum A."/>
            <person name="Ohm R."/>
            <person name="Martin F."/>
            <person name="Silar P."/>
            <person name="Natvig D."/>
            <person name="Lalanne C."/>
            <person name="Gautier V."/>
            <person name="Ament-Velasquez S.L."/>
            <person name="Kruys A."/>
            <person name="Hutchinson M.I."/>
            <person name="Powell A.J."/>
            <person name="Barry K."/>
            <person name="Miller A.N."/>
            <person name="Grigoriev I.V."/>
            <person name="Debuchy R."/>
            <person name="Gladieux P."/>
            <person name="Thoren M.H."/>
            <person name="Johannesson H."/>
        </authorList>
    </citation>
    <scope>NUCLEOTIDE SEQUENCE</scope>
    <source>
        <strain evidence="3">CBS 103.79</strain>
    </source>
</reference>
<proteinExistence type="predicted"/>
<gene>
    <name evidence="3" type="ORF">C8A05DRAFT_29760</name>
</gene>
<accession>A0AAN6MSN9</accession>
<name>A0AAN6MSN9_9PEZI</name>
<feature type="chain" id="PRO_5043054694" evidence="2">
    <location>
        <begin position="21"/>
        <end position="533"/>
    </location>
</feature>
<feature type="compositionally biased region" description="Polar residues" evidence="1">
    <location>
        <begin position="99"/>
        <end position="123"/>
    </location>
</feature>
<organism evidence="3 4">
    <name type="scientific">Staphylotrichum tortipilum</name>
    <dbReference type="NCBI Taxonomy" id="2831512"/>
    <lineage>
        <taxon>Eukaryota</taxon>
        <taxon>Fungi</taxon>
        <taxon>Dikarya</taxon>
        <taxon>Ascomycota</taxon>
        <taxon>Pezizomycotina</taxon>
        <taxon>Sordariomycetes</taxon>
        <taxon>Sordariomycetidae</taxon>
        <taxon>Sordariales</taxon>
        <taxon>Chaetomiaceae</taxon>
        <taxon>Staphylotrichum</taxon>
    </lineage>
</organism>
<feature type="compositionally biased region" description="Low complexity" evidence="1">
    <location>
        <begin position="374"/>
        <end position="504"/>
    </location>
</feature>
<keyword evidence="4" id="KW-1185">Reference proteome</keyword>
<protein>
    <submittedName>
        <fullName evidence="3">Uncharacterized protein</fullName>
    </submittedName>
</protein>
<dbReference type="AlphaFoldDB" id="A0AAN6MSN9"/>
<feature type="signal peptide" evidence="2">
    <location>
        <begin position="1"/>
        <end position="20"/>
    </location>
</feature>
<evidence type="ECO:0000313" key="3">
    <source>
        <dbReference type="EMBL" id="KAK3906400.1"/>
    </source>
</evidence>
<feature type="region of interest" description="Disordered" evidence="1">
    <location>
        <begin position="209"/>
        <end position="237"/>
    </location>
</feature>
<sequence>MPWALHSLLFLSISPSLALARGHAIRGRNAPVYGDNTFRQVATTTVTVTDLRTVTVGQSSCEVVYIPTTVTVFTASPDGRSTVSAGPIRSDTSRGPWANATSGSNTPCSHGLPSSTRFVTATSPRPLPSAPGNVSTSAGWNRTTVVPRPTLSGTAGTTVEGADPIGTSSLLWTNSSRPSATAESSGGGFPFPLTSSTVFPVSAGVTAPSGGYGGPDPSSGYGTGTAAPGDSSIGGLSPYQPSLTYQTTLPGPFTSATRVNGTATSPSTSPTFSFSLPPGWSISTIRHTTSSTTTPSLSSTTILTTESNDPIFTTTTRAHNSSSSFLPPPSSSSTLLSPSPSASSSTETPDDYGSYTYPIPSASSSSWDEYPTPSSFSDEYPAPSSSSAEYPPPSSSAAEYPISSSPAQYPTPSSSSSADYPTPSTTSASDFTTDSADAIGGTHSTSATSSLDSTPSSAPEATPSSAPEETATATATATATVTVTSFETEPGTSTAAASSTSTAADDMYDEGGESGELYGGEYGGDEGYGGYQY</sequence>
<evidence type="ECO:0000313" key="4">
    <source>
        <dbReference type="Proteomes" id="UP001303889"/>
    </source>
</evidence>
<feature type="region of interest" description="Disordered" evidence="1">
    <location>
        <begin position="312"/>
        <end position="533"/>
    </location>
</feature>
<reference evidence="3" key="1">
    <citation type="journal article" date="2023" name="Mol. Phylogenet. Evol.">
        <title>Genome-scale phylogeny and comparative genomics of the fungal order Sordariales.</title>
        <authorList>
            <person name="Hensen N."/>
            <person name="Bonometti L."/>
            <person name="Westerberg I."/>
            <person name="Brannstrom I.O."/>
            <person name="Guillou S."/>
            <person name="Cros-Aarteil S."/>
            <person name="Calhoun S."/>
            <person name="Haridas S."/>
            <person name="Kuo A."/>
            <person name="Mondo S."/>
            <person name="Pangilinan J."/>
            <person name="Riley R."/>
            <person name="LaButti K."/>
            <person name="Andreopoulos B."/>
            <person name="Lipzen A."/>
            <person name="Chen C."/>
            <person name="Yan M."/>
            <person name="Daum C."/>
            <person name="Ng V."/>
            <person name="Clum A."/>
            <person name="Steindorff A."/>
            <person name="Ohm R.A."/>
            <person name="Martin F."/>
            <person name="Silar P."/>
            <person name="Natvig D.O."/>
            <person name="Lalanne C."/>
            <person name="Gautier V."/>
            <person name="Ament-Velasquez S.L."/>
            <person name="Kruys A."/>
            <person name="Hutchinson M.I."/>
            <person name="Powell A.J."/>
            <person name="Barry K."/>
            <person name="Miller A.N."/>
            <person name="Grigoriev I.V."/>
            <person name="Debuchy R."/>
            <person name="Gladieux P."/>
            <person name="Hiltunen Thoren M."/>
            <person name="Johannesson H."/>
        </authorList>
    </citation>
    <scope>NUCLEOTIDE SEQUENCE</scope>
    <source>
        <strain evidence="3">CBS 103.79</strain>
    </source>
</reference>
<comment type="caution">
    <text evidence="3">The sequence shown here is derived from an EMBL/GenBank/DDBJ whole genome shotgun (WGS) entry which is preliminary data.</text>
</comment>
<dbReference type="EMBL" id="MU855328">
    <property type="protein sequence ID" value="KAK3906400.1"/>
    <property type="molecule type" value="Genomic_DNA"/>
</dbReference>
<feature type="region of interest" description="Disordered" evidence="1">
    <location>
        <begin position="79"/>
        <end position="164"/>
    </location>
</feature>
<keyword evidence="2" id="KW-0732">Signal</keyword>
<dbReference type="Proteomes" id="UP001303889">
    <property type="component" value="Unassembled WGS sequence"/>
</dbReference>
<evidence type="ECO:0000256" key="2">
    <source>
        <dbReference type="SAM" id="SignalP"/>
    </source>
</evidence>